<dbReference type="Proteomes" id="UP000828390">
    <property type="component" value="Unassembled WGS sequence"/>
</dbReference>
<reference evidence="1" key="2">
    <citation type="submission" date="2020-11" db="EMBL/GenBank/DDBJ databases">
        <authorList>
            <person name="McCartney M.A."/>
            <person name="Auch B."/>
            <person name="Kono T."/>
            <person name="Mallez S."/>
            <person name="Becker A."/>
            <person name="Gohl D.M."/>
            <person name="Silverstein K.A.T."/>
            <person name="Koren S."/>
            <person name="Bechman K.B."/>
            <person name="Herman A."/>
            <person name="Abrahante J.E."/>
            <person name="Garbe J."/>
        </authorList>
    </citation>
    <scope>NUCLEOTIDE SEQUENCE</scope>
    <source>
        <strain evidence="1">Duluth1</strain>
        <tissue evidence="1">Whole animal</tissue>
    </source>
</reference>
<dbReference type="PANTHER" id="PTHR19297">
    <property type="entry name" value="GLYCOSYLTRANSFERASE 14 FAMILY MEMBER"/>
    <property type="match status" value="1"/>
</dbReference>
<evidence type="ECO:0000313" key="1">
    <source>
        <dbReference type="EMBL" id="KAH3816928.1"/>
    </source>
</evidence>
<sequence length="87" mass="10301">MARFKDWGERECHGKRLRDICIIGTGDLPELAQSKKLFVNKFHQNFRPYAYDCLEELIANRTRDIYLGDYAFDSRYYGTLGFVKNKI</sequence>
<dbReference type="GO" id="GO:0008375">
    <property type="term" value="F:acetylglucosaminyltransferase activity"/>
    <property type="evidence" value="ECO:0007669"/>
    <property type="project" value="TreeGrafter"/>
</dbReference>
<dbReference type="PANTHER" id="PTHR19297:SF185">
    <property type="entry name" value="BETA-1,3-GALACTOSYL-O-GLYCOSYL-GLYCOPROTEIN BETA-1,6-N-ACETYLGLUCOSAMINYLTRANSFERASE 3"/>
    <property type="match status" value="1"/>
</dbReference>
<organism evidence="1 2">
    <name type="scientific">Dreissena polymorpha</name>
    <name type="common">Zebra mussel</name>
    <name type="synonym">Mytilus polymorpha</name>
    <dbReference type="NCBI Taxonomy" id="45954"/>
    <lineage>
        <taxon>Eukaryota</taxon>
        <taxon>Metazoa</taxon>
        <taxon>Spiralia</taxon>
        <taxon>Lophotrochozoa</taxon>
        <taxon>Mollusca</taxon>
        <taxon>Bivalvia</taxon>
        <taxon>Autobranchia</taxon>
        <taxon>Heteroconchia</taxon>
        <taxon>Euheterodonta</taxon>
        <taxon>Imparidentia</taxon>
        <taxon>Neoheterodontei</taxon>
        <taxon>Myida</taxon>
        <taxon>Dreissenoidea</taxon>
        <taxon>Dreissenidae</taxon>
        <taxon>Dreissena</taxon>
    </lineage>
</organism>
<name>A0A9D4GK51_DREPO</name>
<comment type="caution">
    <text evidence="1">The sequence shown here is derived from an EMBL/GenBank/DDBJ whole genome shotgun (WGS) entry which is preliminary data.</text>
</comment>
<keyword evidence="2" id="KW-1185">Reference proteome</keyword>
<accession>A0A9D4GK51</accession>
<evidence type="ECO:0000313" key="2">
    <source>
        <dbReference type="Proteomes" id="UP000828390"/>
    </source>
</evidence>
<proteinExistence type="predicted"/>
<dbReference type="AlphaFoldDB" id="A0A9D4GK51"/>
<dbReference type="EMBL" id="JAIWYP010000005">
    <property type="protein sequence ID" value="KAH3816928.1"/>
    <property type="molecule type" value="Genomic_DNA"/>
</dbReference>
<protein>
    <submittedName>
        <fullName evidence="1">Uncharacterized protein</fullName>
    </submittedName>
</protein>
<reference evidence="1" key="1">
    <citation type="journal article" date="2019" name="bioRxiv">
        <title>The Genome of the Zebra Mussel, Dreissena polymorpha: A Resource for Invasive Species Research.</title>
        <authorList>
            <person name="McCartney M.A."/>
            <person name="Auch B."/>
            <person name="Kono T."/>
            <person name="Mallez S."/>
            <person name="Zhang Y."/>
            <person name="Obille A."/>
            <person name="Becker A."/>
            <person name="Abrahante J.E."/>
            <person name="Garbe J."/>
            <person name="Badalamenti J.P."/>
            <person name="Herman A."/>
            <person name="Mangelson H."/>
            <person name="Liachko I."/>
            <person name="Sullivan S."/>
            <person name="Sone E.D."/>
            <person name="Koren S."/>
            <person name="Silverstein K.A.T."/>
            <person name="Beckman K.B."/>
            <person name="Gohl D.M."/>
        </authorList>
    </citation>
    <scope>NUCLEOTIDE SEQUENCE</scope>
    <source>
        <strain evidence="1">Duluth1</strain>
        <tissue evidence="1">Whole animal</tissue>
    </source>
</reference>
<gene>
    <name evidence="1" type="ORF">DPMN_118453</name>
</gene>